<comment type="caution">
    <text evidence="1">The sequence shown here is derived from an EMBL/GenBank/DDBJ whole genome shotgun (WGS) entry which is preliminary data.</text>
</comment>
<gene>
    <name evidence="1" type="ORF">HNQ93_003285</name>
</gene>
<accession>A0A7W9T427</accession>
<dbReference type="RefSeq" id="WP_183404498.1">
    <property type="nucleotide sequence ID" value="NZ_JACHGG010000004.1"/>
</dbReference>
<dbReference type="EMBL" id="JACHGG010000004">
    <property type="protein sequence ID" value="MBB6060419.1"/>
    <property type="molecule type" value="Genomic_DNA"/>
</dbReference>
<name>A0A7W9T427_9BACT</name>
<sequence>MRHESATTLLYRPVNQAELDLIAASGWLAFPPRLPEQPIFYPVLNEQYAAQIARDWNVPYYGVGYVLRFAVEADYADQFPVQNVGGREHEELWIPAEELAEFNRHIIGQIEVVGVFKAE</sequence>
<dbReference type="AlphaFoldDB" id="A0A7W9T427"/>
<keyword evidence="2" id="KW-1185">Reference proteome</keyword>
<evidence type="ECO:0000313" key="2">
    <source>
        <dbReference type="Proteomes" id="UP000532746"/>
    </source>
</evidence>
<organism evidence="1 2">
    <name type="scientific">Hymenobacter luteus</name>
    <dbReference type="NCBI Taxonomy" id="1411122"/>
    <lineage>
        <taxon>Bacteria</taxon>
        <taxon>Pseudomonadati</taxon>
        <taxon>Bacteroidota</taxon>
        <taxon>Cytophagia</taxon>
        <taxon>Cytophagales</taxon>
        <taxon>Hymenobacteraceae</taxon>
        <taxon>Hymenobacter</taxon>
    </lineage>
</organism>
<evidence type="ECO:0000313" key="1">
    <source>
        <dbReference type="EMBL" id="MBB6060419.1"/>
    </source>
</evidence>
<protein>
    <recommendedName>
        <fullName evidence="3">ADP-ribosylation/crystallin J1</fullName>
    </recommendedName>
</protein>
<evidence type="ECO:0008006" key="3">
    <source>
        <dbReference type="Google" id="ProtNLM"/>
    </source>
</evidence>
<proteinExistence type="predicted"/>
<dbReference type="Proteomes" id="UP000532746">
    <property type="component" value="Unassembled WGS sequence"/>
</dbReference>
<reference evidence="1 2" key="1">
    <citation type="submission" date="2020-08" db="EMBL/GenBank/DDBJ databases">
        <title>Genomic Encyclopedia of Type Strains, Phase IV (KMG-IV): sequencing the most valuable type-strain genomes for metagenomic binning, comparative biology and taxonomic classification.</title>
        <authorList>
            <person name="Goeker M."/>
        </authorList>
    </citation>
    <scope>NUCLEOTIDE SEQUENCE [LARGE SCALE GENOMIC DNA]</scope>
    <source>
        <strain evidence="1 2">DSM 26718</strain>
    </source>
</reference>